<gene>
    <name evidence="1" type="ORF">HPBE_LOCUS1574</name>
</gene>
<evidence type="ECO:0000313" key="1">
    <source>
        <dbReference type="EMBL" id="VDO20026.1"/>
    </source>
</evidence>
<dbReference type="EMBL" id="UZAH01001795">
    <property type="protein sequence ID" value="VDO20026.1"/>
    <property type="molecule type" value="Genomic_DNA"/>
</dbReference>
<dbReference type="AlphaFoldDB" id="A0A3P7TFJ1"/>
<organism evidence="1">
    <name type="scientific">Heligmosomoides polygyrus</name>
    <name type="common">Parasitic roundworm</name>
    <dbReference type="NCBI Taxonomy" id="6339"/>
    <lineage>
        <taxon>Eukaryota</taxon>
        <taxon>Metazoa</taxon>
        <taxon>Ecdysozoa</taxon>
        <taxon>Nematoda</taxon>
        <taxon>Chromadorea</taxon>
        <taxon>Rhabditida</taxon>
        <taxon>Rhabditina</taxon>
        <taxon>Rhabditomorpha</taxon>
        <taxon>Strongyloidea</taxon>
        <taxon>Heligmosomidae</taxon>
        <taxon>Heligmosomoides</taxon>
    </lineage>
</organism>
<name>A0A3P7TFJ1_HELPZ</name>
<accession>A0A3P7TFJ1</accession>
<dbReference type="OrthoDB" id="5842861at2759"/>
<reference evidence="1" key="1">
    <citation type="submission" date="2018-11" db="EMBL/GenBank/DDBJ databases">
        <authorList>
            <consortium name="Pathogen Informatics"/>
        </authorList>
    </citation>
    <scope>NUCLEOTIDE SEQUENCE [LARGE SCALE GENOMIC DNA]</scope>
</reference>
<sequence length="83" mass="9356">MPAYPESSAVVSQNGTLIINPFRATDVGEYFSPDEMERRLMNLAPGENWKWVRGFSPSVAVEFVAQRASIYIVKCDFLPTDLQ</sequence>
<proteinExistence type="predicted"/>
<protein>
    <submittedName>
        <fullName evidence="1">Uncharacterized protein</fullName>
    </submittedName>
</protein>